<evidence type="ECO:0000256" key="3">
    <source>
        <dbReference type="ARBA" id="ARBA00022989"/>
    </source>
</evidence>
<dbReference type="EMBL" id="JACEFO010001756">
    <property type="protein sequence ID" value="KAF8708682.1"/>
    <property type="molecule type" value="Genomic_DNA"/>
</dbReference>
<keyword evidence="2" id="KW-0812">Transmembrane</keyword>
<protein>
    <submittedName>
        <fullName evidence="5">Uncharacterized protein</fullName>
    </submittedName>
</protein>
<accession>A0A835C3K9</accession>
<gene>
    <name evidence="5" type="ORF">HU200_030064</name>
</gene>
<evidence type="ECO:0000313" key="6">
    <source>
        <dbReference type="Proteomes" id="UP000636709"/>
    </source>
</evidence>
<proteinExistence type="predicted"/>
<evidence type="ECO:0000313" key="5">
    <source>
        <dbReference type="EMBL" id="KAF8708682.1"/>
    </source>
</evidence>
<comment type="subcellular location">
    <subcellularLocation>
        <location evidence="1">Membrane</location>
    </subcellularLocation>
</comment>
<comment type="caution">
    <text evidence="5">The sequence shown here is derived from an EMBL/GenBank/DDBJ whole genome shotgun (WGS) entry which is preliminary data.</text>
</comment>
<keyword evidence="3" id="KW-1133">Transmembrane helix</keyword>
<evidence type="ECO:0000256" key="4">
    <source>
        <dbReference type="ARBA" id="ARBA00023136"/>
    </source>
</evidence>
<keyword evidence="6" id="KW-1185">Reference proteome</keyword>
<dbReference type="AlphaFoldDB" id="A0A835C3K9"/>
<dbReference type="OrthoDB" id="1045822at2759"/>
<keyword evidence="4" id="KW-0472">Membrane</keyword>
<reference evidence="5" key="1">
    <citation type="submission" date="2020-07" db="EMBL/GenBank/DDBJ databases">
        <title>Genome sequence and genetic diversity analysis of an under-domesticated orphan crop, white fonio (Digitaria exilis).</title>
        <authorList>
            <person name="Bennetzen J.L."/>
            <person name="Chen S."/>
            <person name="Ma X."/>
            <person name="Wang X."/>
            <person name="Yssel A.E.J."/>
            <person name="Chaluvadi S.R."/>
            <person name="Johnson M."/>
            <person name="Gangashetty P."/>
            <person name="Hamidou F."/>
            <person name="Sanogo M.D."/>
            <person name="Zwaenepoel A."/>
            <person name="Wallace J."/>
            <person name="Van De Peer Y."/>
            <person name="Van Deynze A."/>
        </authorList>
    </citation>
    <scope>NUCLEOTIDE SEQUENCE</scope>
    <source>
        <tissue evidence="5">Leaves</tissue>
    </source>
</reference>
<evidence type="ECO:0000256" key="1">
    <source>
        <dbReference type="ARBA" id="ARBA00004370"/>
    </source>
</evidence>
<dbReference type="Pfam" id="PF04749">
    <property type="entry name" value="PLAC8"/>
    <property type="match status" value="1"/>
</dbReference>
<dbReference type="InterPro" id="IPR006461">
    <property type="entry name" value="PLAC_motif_containing"/>
</dbReference>
<dbReference type="PANTHER" id="PTHR15907">
    <property type="entry name" value="DUF614 FAMILY PROTEIN-RELATED"/>
    <property type="match status" value="1"/>
</dbReference>
<sequence length="125" mass="13934">MGDCGVCCMTCWCPCITFGRVAEILDRGATSCCASGAIYGLLCCFTGCHWIYSCTYRSKMRAQFGIHVEPCCDCCVHFCCEPCALCQHYRELKKKNFEPELGWDLNVQRGAGADMYPPAAQRMGR</sequence>
<dbReference type="GO" id="GO:0016020">
    <property type="term" value="C:membrane"/>
    <property type="evidence" value="ECO:0007669"/>
    <property type="project" value="UniProtKB-SubCell"/>
</dbReference>
<dbReference type="NCBIfam" id="TIGR01571">
    <property type="entry name" value="A_thal_Cys_rich"/>
    <property type="match status" value="1"/>
</dbReference>
<dbReference type="Proteomes" id="UP000636709">
    <property type="component" value="Unassembled WGS sequence"/>
</dbReference>
<name>A0A835C3K9_9POAL</name>
<evidence type="ECO:0000256" key="2">
    <source>
        <dbReference type="ARBA" id="ARBA00022692"/>
    </source>
</evidence>
<organism evidence="5 6">
    <name type="scientific">Digitaria exilis</name>
    <dbReference type="NCBI Taxonomy" id="1010633"/>
    <lineage>
        <taxon>Eukaryota</taxon>
        <taxon>Viridiplantae</taxon>
        <taxon>Streptophyta</taxon>
        <taxon>Embryophyta</taxon>
        <taxon>Tracheophyta</taxon>
        <taxon>Spermatophyta</taxon>
        <taxon>Magnoliopsida</taxon>
        <taxon>Liliopsida</taxon>
        <taxon>Poales</taxon>
        <taxon>Poaceae</taxon>
        <taxon>PACMAD clade</taxon>
        <taxon>Panicoideae</taxon>
        <taxon>Panicodae</taxon>
        <taxon>Paniceae</taxon>
        <taxon>Anthephorinae</taxon>
        <taxon>Digitaria</taxon>
    </lineage>
</organism>